<organism evidence="1 2">
    <name type="scientific">Symbiodinium pilosum</name>
    <name type="common">Dinoflagellate</name>
    <dbReference type="NCBI Taxonomy" id="2952"/>
    <lineage>
        <taxon>Eukaryota</taxon>
        <taxon>Sar</taxon>
        <taxon>Alveolata</taxon>
        <taxon>Dinophyceae</taxon>
        <taxon>Suessiales</taxon>
        <taxon>Symbiodiniaceae</taxon>
        <taxon>Symbiodinium</taxon>
    </lineage>
</organism>
<gene>
    <name evidence="1" type="primary">SRCAP</name>
    <name evidence="1" type="ORF">SPIL2461_LOCUS3279</name>
</gene>
<dbReference type="GO" id="GO:0001522">
    <property type="term" value="P:pseudouridine synthesis"/>
    <property type="evidence" value="ECO:0007669"/>
    <property type="project" value="InterPro"/>
</dbReference>
<name>A0A812KDT3_SYMPI</name>
<sequence>IYSWQEYPLLFSEVHQYGIIHRLDVPSSGLILVGKTFGGYFTLRWQQDTYDLGRHYL</sequence>
<dbReference type="SUPFAM" id="SSF55120">
    <property type="entry name" value="Pseudouridine synthase"/>
    <property type="match status" value="1"/>
</dbReference>
<reference evidence="1" key="1">
    <citation type="submission" date="2021-02" db="EMBL/GenBank/DDBJ databases">
        <authorList>
            <person name="Dougan E. K."/>
            <person name="Rhodes N."/>
            <person name="Thang M."/>
            <person name="Chan C."/>
        </authorList>
    </citation>
    <scope>NUCLEOTIDE SEQUENCE</scope>
</reference>
<dbReference type="InterPro" id="IPR020103">
    <property type="entry name" value="PsdUridine_synth_cat_dom_sf"/>
</dbReference>
<feature type="non-terminal residue" evidence="1">
    <location>
        <position position="57"/>
    </location>
</feature>
<dbReference type="EMBL" id="CAJNIZ010003925">
    <property type="protein sequence ID" value="CAE7227294.1"/>
    <property type="molecule type" value="Genomic_DNA"/>
</dbReference>
<dbReference type="Proteomes" id="UP000649617">
    <property type="component" value="Unassembled WGS sequence"/>
</dbReference>
<dbReference type="GO" id="GO:0003723">
    <property type="term" value="F:RNA binding"/>
    <property type="evidence" value="ECO:0007669"/>
    <property type="project" value="InterPro"/>
</dbReference>
<proteinExistence type="predicted"/>
<feature type="non-terminal residue" evidence="1">
    <location>
        <position position="1"/>
    </location>
</feature>
<comment type="caution">
    <text evidence="1">The sequence shown here is derived from an EMBL/GenBank/DDBJ whole genome shotgun (WGS) entry which is preliminary data.</text>
</comment>
<evidence type="ECO:0000313" key="1">
    <source>
        <dbReference type="EMBL" id="CAE7227294.1"/>
    </source>
</evidence>
<protein>
    <submittedName>
        <fullName evidence="1">SRCAP protein</fullName>
    </submittedName>
</protein>
<dbReference type="OrthoDB" id="428753at2759"/>
<evidence type="ECO:0000313" key="2">
    <source>
        <dbReference type="Proteomes" id="UP000649617"/>
    </source>
</evidence>
<accession>A0A812KDT3</accession>
<dbReference type="AlphaFoldDB" id="A0A812KDT3"/>
<dbReference type="GO" id="GO:0009982">
    <property type="term" value="F:pseudouridine synthase activity"/>
    <property type="evidence" value="ECO:0007669"/>
    <property type="project" value="InterPro"/>
</dbReference>
<keyword evidence="2" id="KW-1185">Reference proteome</keyword>